<dbReference type="PANTHER" id="PTHR13914">
    <property type="entry name" value="PROLINE OXIDASE"/>
    <property type="match status" value="1"/>
</dbReference>
<dbReference type="InterPro" id="IPR015659">
    <property type="entry name" value="Proline_oxidase"/>
</dbReference>
<dbReference type="Proteomes" id="UP001597180">
    <property type="component" value="Unassembled WGS sequence"/>
</dbReference>
<feature type="domain" description="Proline dehydrogenase" evidence="10">
    <location>
        <begin position="45"/>
        <end position="302"/>
    </location>
</feature>
<reference evidence="12" key="1">
    <citation type="journal article" date="2019" name="Int. J. Syst. Evol. Microbiol.">
        <title>The Global Catalogue of Microorganisms (GCM) 10K type strain sequencing project: providing services to taxonomists for standard genome sequencing and annotation.</title>
        <authorList>
            <consortium name="The Broad Institute Genomics Platform"/>
            <consortium name="The Broad Institute Genome Sequencing Center for Infectious Disease"/>
            <person name="Wu L."/>
            <person name="Ma J."/>
        </authorList>
    </citation>
    <scope>NUCLEOTIDE SEQUENCE [LARGE SCALE GENOMIC DNA]</scope>
    <source>
        <strain evidence="12">CCUG 53270</strain>
    </source>
</reference>
<dbReference type="Pfam" id="PF01619">
    <property type="entry name" value="Pro_dh"/>
    <property type="match status" value="1"/>
</dbReference>
<evidence type="ECO:0000313" key="12">
    <source>
        <dbReference type="Proteomes" id="UP001597180"/>
    </source>
</evidence>
<accession>A0ABW3UV10</accession>
<dbReference type="EC" id="1.5.5.2" evidence="3"/>
<dbReference type="InterPro" id="IPR029041">
    <property type="entry name" value="FAD-linked_oxidoreductase-like"/>
</dbReference>
<evidence type="ECO:0000256" key="3">
    <source>
        <dbReference type="ARBA" id="ARBA00012695"/>
    </source>
</evidence>
<keyword evidence="7" id="KW-0560">Oxidoreductase</keyword>
<keyword evidence="6" id="KW-0274">FAD</keyword>
<dbReference type="SUPFAM" id="SSF51730">
    <property type="entry name" value="FAD-linked oxidoreductase"/>
    <property type="match status" value="1"/>
</dbReference>
<dbReference type="Gene3D" id="3.20.20.220">
    <property type="match status" value="1"/>
</dbReference>
<evidence type="ECO:0000256" key="2">
    <source>
        <dbReference type="ARBA" id="ARBA00004739"/>
    </source>
</evidence>
<evidence type="ECO:0000256" key="5">
    <source>
        <dbReference type="ARBA" id="ARBA00022741"/>
    </source>
</evidence>
<dbReference type="InterPro" id="IPR008219">
    <property type="entry name" value="PRODH_bac_arc"/>
</dbReference>
<evidence type="ECO:0000256" key="8">
    <source>
        <dbReference type="ARBA" id="ARBA00023062"/>
    </source>
</evidence>
<evidence type="ECO:0000256" key="4">
    <source>
        <dbReference type="ARBA" id="ARBA00022630"/>
    </source>
</evidence>
<proteinExistence type="predicted"/>
<sequence>MPMDSWFRRAVLFLAEQEMVKSMFRKYGMRMGVQRFVAAESLEGVLKKVRELNSQGLAVTLDYLGESVEDPSMADEAAAQIMEMLRVIHEKQLDAHVSVKLSQLGCTIDPGICTRHMERIAGAAKYYRNFVRVDMEDSTLTEMTLELFEKLVKRFGASHIGTVLQAYLYRSPDDLIRLEQYAANVRIVKGAYKEEANIAYPNKSDVDNQYVALVKAHLDGGYYTAVATHDANIIDTVIAYAEQHEIPRNQFEFQMLYGIAPQLQLQLVQRGFRVRIYTPFGKQWYPYFTRRIAERPANMFFVLKGLLRK</sequence>
<gene>
    <name evidence="11" type="ORF">ACFQ4B_29370</name>
</gene>
<evidence type="ECO:0000256" key="1">
    <source>
        <dbReference type="ARBA" id="ARBA00001974"/>
    </source>
</evidence>
<comment type="catalytic activity">
    <reaction evidence="9">
        <text>L-proline + a quinone = (S)-1-pyrroline-5-carboxylate + a quinol + H(+)</text>
        <dbReference type="Rhea" id="RHEA:23784"/>
        <dbReference type="ChEBI" id="CHEBI:15378"/>
        <dbReference type="ChEBI" id="CHEBI:17388"/>
        <dbReference type="ChEBI" id="CHEBI:24646"/>
        <dbReference type="ChEBI" id="CHEBI:60039"/>
        <dbReference type="ChEBI" id="CHEBI:132124"/>
        <dbReference type="EC" id="1.5.5.2"/>
    </reaction>
</comment>
<dbReference type="RefSeq" id="WP_345590673.1">
    <property type="nucleotide sequence ID" value="NZ_BAABJG010000023.1"/>
</dbReference>
<evidence type="ECO:0000256" key="6">
    <source>
        <dbReference type="ARBA" id="ARBA00022827"/>
    </source>
</evidence>
<keyword evidence="4" id="KW-0285">Flavoprotein</keyword>
<name>A0ABW3UV10_9BACL</name>
<evidence type="ECO:0000313" key="11">
    <source>
        <dbReference type="EMBL" id="MFD1224222.1"/>
    </source>
</evidence>
<dbReference type="PANTHER" id="PTHR13914:SF0">
    <property type="entry name" value="PROLINE DEHYDROGENASE 1, MITOCHONDRIAL"/>
    <property type="match status" value="1"/>
</dbReference>
<evidence type="ECO:0000256" key="7">
    <source>
        <dbReference type="ARBA" id="ARBA00023002"/>
    </source>
</evidence>
<comment type="caution">
    <text evidence="11">The sequence shown here is derived from an EMBL/GenBank/DDBJ whole genome shotgun (WGS) entry which is preliminary data.</text>
</comment>
<comment type="pathway">
    <text evidence="2">Amino-acid degradation; L-proline degradation into L-glutamate; L-glutamate from L-proline: step 1/2.</text>
</comment>
<keyword evidence="12" id="KW-1185">Reference proteome</keyword>
<comment type="cofactor">
    <cofactor evidence="1">
        <name>FAD</name>
        <dbReference type="ChEBI" id="CHEBI:57692"/>
    </cofactor>
</comment>
<evidence type="ECO:0000256" key="9">
    <source>
        <dbReference type="ARBA" id="ARBA00048779"/>
    </source>
</evidence>
<keyword evidence="8" id="KW-0642">Proline metabolism</keyword>
<evidence type="ECO:0000259" key="10">
    <source>
        <dbReference type="Pfam" id="PF01619"/>
    </source>
</evidence>
<dbReference type="PIRSF" id="PIRSF000196">
    <property type="entry name" value="Pro_dehydrog"/>
    <property type="match status" value="1"/>
</dbReference>
<organism evidence="11 12">
    <name type="scientific">Paenibacillus vulneris</name>
    <dbReference type="NCBI Taxonomy" id="1133364"/>
    <lineage>
        <taxon>Bacteria</taxon>
        <taxon>Bacillati</taxon>
        <taxon>Bacillota</taxon>
        <taxon>Bacilli</taxon>
        <taxon>Bacillales</taxon>
        <taxon>Paenibacillaceae</taxon>
        <taxon>Paenibacillus</taxon>
    </lineage>
</organism>
<dbReference type="InterPro" id="IPR002872">
    <property type="entry name" value="Proline_DH_dom"/>
</dbReference>
<keyword evidence="5" id="KW-0547">Nucleotide-binding</keyword>
<protein>
    <recommendedName>
        <fullName evidence="3">proline dehydrogenase</fullName>
        <ecNumber evidence="3">1.5.5.2</ecNumber>
    </recommendedName>
</protein>
<dbReference type="EMBL" id="JBHTLU010000043">
    <property type="protein sequence ID" value="MFD1224222.1"/>
    <property type="molecule type" value="Genomic_DNA"/>
</dbReference>